<organism evidence="1 2">
    <name type="scientific">Companilactobacillus farciminis</name>
    <dbReference type="NCBI Taxonomy" id="1612"/>
    <lineage>
        <taxon>Bacteria</taxon>
        <taxon>Bacillati</taxon>
        <taxon>Bacillota</taxon>
        <taxon>Bacilli</taxon>
        <taxon>Lactobacillales</taxon>
        <taxon>Lactobacillaceae</taxon>
        <taxon>Companilactobacillus</taxon>
    </lineage>
</organism>
<evidence type="ECO:0000313" key="1">
    <source>
        <dbReference type="EMBL" id="HJF87265.1"/>
    </source>
</evidence>
<gene>
    <name evidence="1" type="ORF">K8V88_07485</name>
</gene>
<comment type="caution">
    <text evidence="1">The sequence shown here is derived from an EMBL/GenBank/DDBJ whole genome shotgun (WGS) entry which is preliminary data.</text>
</comment>
<dbReference type="AlphaFoldDB" id="A0A921HU12"/>
<dbReference type="EMBL" id="DYWC01000172">
    <property type="protein sequence ID" value="HJF87265.1"/>
    <property type="molecule type" value="Genomic_DNA"/>
</dbReference>
<reference evidence="1" key="1">
    <citation type="journal article" date="2021" name="PeerJ">
        <title>Extensive microbial diversity within the chicken gut microbiome revealed by metagenomics and culture.</title>
        <authorList>
            <person name="Gilroy R."/>
            <person name="Ravi A."/>
            <person name="Getino M."/>
            <person name="Pursley I."/>
            <person name="Horton D.L."/>
            <person name="Alikhan N.F."/>
            <person name="Baker D."/>
            <person name="Gharbi K."/>
            <person name="Hall N."/>
            <person name="Watson M."/>
            <person name="Adriaenssens E.M."/>
            <person name="Foster-Nyarko E."/>
            <person name="Jarju S."/>
            <person name="Secka A."/>
            <person name="Antonio M."/>
            <person name="Oren A."/>
            <person name="Chaudhuri R.R."/>
            <person name="La Ragione R."/>
            <person name="Hildebrand F."/>
            <person name="Pallen M.J."/>
        </authorList>
    </citation>
    <scope>NUCLEOTIDE SEQUENCE</scope>
    <source>
        <strain evidence="1">7886</strain>
    </source>
</reference>
<evidence type="ECO:0000313" key="2">
    <source>
        <dbReference type="Proteomes" id="UP000747013"/>
    </source>
</evidence>
<protein>
    <submittedName>
        <fullName evidence="1">Uncharacterized protein</fullName>
    </submittedName>
</protein>
<reference evidence="1" key="2">
    <citation type="submission" date="2021-09" db="EMBL/GenBank/DDBJ databases">
        <authorList>
            <person name="Gilroy R."/>
        </authorList>
    </citation>
    <scope>NUCLEOTIDE SEQUENCE</scope>
    <source>
        <strain evidence="1">7886</strain>
    </source>
</reference>
<sequence>MKKEQKKSPVSEETRLSQVVSAQTNFSELAQLLRLASVQASHLDDTLRKINSFQLKADIKSR</sequence>
<proteinExistence type="predicted"/>
<name>A0A921HU12_9LACO</name>
<accession>A0A921HU12</accession>
<dbReference type="Proteomes" id="UP000747013">
    <property type="component" value="Unassembled WGS sequence"/>
</dbReference>